<comment type="caution">
    <text evidence="2">The sequence shown here is derived from an EMBL/GenBank/DDBJ whole genome shotgun (WGS) entry which is preliminary data.</text>
</comment>
<gene>
    <name evidence="2" type="ORF">K1Y72_16690</name>
</gene>
<feature type="region of interest" description="Disordered" evidence="1">
    <location>
        <begin position="385"/>
        <end position="407"/>
    </location>
</feature>
<proteinExistence type="predicted"/>
<organism evidence="2 3">
    <name type="scientific">Actinomadura parmotrematis</name>
    <dbReference type="NCBI Taxonomy" id="2864039"/>
    <lineage>
        <taxon>Bacteria</taxon>
        <taxon>Bacillati</taxon>
        <taxon>Actinomycetota</taxon>
        <taxon>Actinomycetes</taxon>
        <taxon>Streptosporangiales</taxon>
        <taxon>Thermomonosporaceae</taxon>
        <taxon>Actinomadura</taxon>
    </lineage>
</organism>
<reference evidence="2 3" key="1">
    <citation type="submission" date="2021-07" db="EMBL/GenBank/DDBJ databases">
        <title>Actinomadura sp. PM05-2 isolated from lichen.</title>
        <authorList>
            <person name="Somphong A."/>
            <person name="Phongsopitanun W."/>
            <person name="Tanasupawat S."/>
            <person name="Peongsungnone V."/>
        </authorList>
    </citation>
    <scope>NUCLEOTIDE SEQUENCE [LARGE SCALE GENOMIC DNA]</scope>
    <source>
        <strain evidence="2 3">PM05-2</strain>
    </source>
</reference>
<feature type="region of interest" description="Disordered" evidence="1">
    <location>
        <begin position="907"/>
        <end position="967"/>
    </location>
</feature>
<accession>A0ABS7FUE2</accession>
<dbReference type="Proteomes" id="UP000774570">
    <property type="component" value="Unassembled WGS sequence"/>
</dbReference>
<protein>
    <submittedName>
        <fullName evidence="2">Uncharacterized protein</fullName>
    </submittedName>
</protein>
<evidence type="ECO:0000313" key="2">
    <source>
        <dbReference type="EMBL" id="MBW8484027.1"/>
    </source>
</evidence>
<sequence length="1025" mass="108217">MARAGPGAGPDTGADAARLLTALRDLAAARGAPGRDLAARPRVHWLAELPHEVYVEADAGPGDVLFGVPVIPASPPAAEEDLGGWLALRHWYRTLRDLAALRGADTVLATGLLTRRPVHDHLLTTPVRIEVDARTERVDVVLTGPAVLRDRELVAGLPGFRTDRTDWLREAVQAGQGFGLNASAADVLRKWGAVAGEGESVAFREDWAPEDPAAGPPRIRLAPALVVRGPDRAHLAGHYDRMIAQGRVPAGFARLVAPGGRSPVLHVEDGTAAVVTNLLARGARVLVATGDASAAAALHDALPAGIATLVALPGTADRAAATFRAARLGPGTLRDLAAREAAAARRVAELREPLPAGPVAPAAHAWIPPRAGLPARPPLTAAEAAELPRAADDRSPDRTGHLDVDPASLPSARYVRSLVRSEASAAGRAARADTEIARRLRRCDPALLERLGRDAAAVDGVLRELGLTGHPGSWNLVDHAVRAFTDALARRRPGVWARIADLTPQVEWADEALDAIAGREVTIPPGADARRLASAAEDLRRHLSAAASGKRATRRSGSHRQAERLLLAVRVDGQPLSTPERMEAAYAHLSVLLICAELQRAWEDADVSFPAGVPLEDRITRFRRAHARLARIRAILPAIEDVGELLTGSGIPITHPLQWYGFSAALAAVVDAREAERAAIDLAALRDAVPASPHDPPELHAARAAIEARDPDAYARALADLGTARRLRARQLRRAELLDRIRDVHPELAALLRTPDPAWPDRLAHWEEAWALAAGPAHGAADAGAREALAEAEEVHRAAAAELTAARAWAAALDRPDPAPSWIAPLWQIPDLLPPDPDSFDAVVVDGDHGAGAEGLFLLWLAPRVILTGAPGPDLPPPAGRLPGPLPVSATASLFTVLLERFPASPAPRADAWSSPADGTAVPPAPVRVAFDENPGQAPAPRPAPRPRPRPRAEAGPPPPAQSRSIAAYKRPELVAAVAAVLAERPGLDDDAVVDAARERLGIPADEALLASARLRFALNTHREG</sequence>
<feature type="compositionally biased region" description="Basic and acidic residues" evidence="1">
    <location>
        <begin position="389"/>
        <end position="404"/>
    </location>
</feature>
<dbReference type="RefSeq" id="WP_220167252.1">
    <property type="nucleotide sequence ID" value="NZ_JAIBOA010000009.1"/>
</dbReference>
<keyword evidence="3" id="KW-1185">Reference proteome</keyword>
<evidence type="ECO:0000256" key="1">
    <source>
        <dbReference type="SAM" id="MobiDB-lite"/>
    </source>
</evidence>
<name>A0ABS7FUE2_9ACTN</name>
<evidence type="ECO:0000313" key="3">
    <source>
        <dbReference type="Proteomes" id="UP000774570"/>
    </source>
</evidence>
<dbReference type="EMBL" id="JAIBOA010000009">
    <property type="protein sequence ID" value="MBW8484027.1"/>
    <property type="molecule type" value="Genomic_DNA"/>
</dbReference>